<name>A0A974DNF9_XENLA</name>
<evidence type="ECO:0000313" key="3">
    <source>
        <dbReference type="Proteomes" id="UP000694892"/>
    </source>
</evidence>
<organism evidence="2 3">
    <name type="scientific">Xenopus laevis</name>
    <name type="common">African clawed frog</name>
    <dbReference type="NCBI Taxonomy" id="8355"/>
    <lineage>
        <taxon>Eukaryota</taxon>
        <taxon>Metazoa</taxon>
        <taxon>Chordata</taxon>
        <taxon>Craniata</taxon>
        <taxon>Vertebrata</taxon>
        <taxon>Euteleostomi</taxon>
        <taxon>Amphibia</taxon>
        <taxon>Batrachia</taxon>
        <taxon>Anura</taxon>
        <taxon>Pipoidea</taxon>
        <taxon>Pipidae</taxon>
        <taxon>Xenopodinae</taxon>
        <taxon>Xenopus</taxon>
        <taxon>Xenopus</taxon>
    </lineage>
</organism>
<keyword evidence="1" id="KW-1133">Transmembrane helix</keyword>
<dbReference type="InterPro" id="IPR028181">
    <property type="entry name" value="SCIMP"/>
</dbReference>
<protein>
    <submittedName>
        <fullName evidence="2">Uncharacterized protein</fullName>
    </submittedName>
</protein>
<accession>A0A974DNF9</accession>
<sequence length="67" mass="8165">MDTPWYRQYFWLLIFAGIIFFTAIISLIMICLCRTQFSKRLSLRIQKSFRQNSRNQRQEESSEVPKE</sequence>
<dbReference type="GO" id="GO:0001772">
    <property type="term" value="C:immunological synapse"/>
    <property type="evidence" value="ECO:0007669"/>
    <property type="project" value="InterPro"/>
</dbReference>
<evidence type="ECO:0000256" key="1">
    <source>
        <dbReference type="SAM" id="Phobius"/>
    </source>
</evidence>
<dbReference type="Proteomes" id="UP000694892">
    <property type="component" value="Chromosome 2L"/>
</dbReference>
<keyword evidence="1" id="KW-0472">Membrane</keyword>
<dbReference type="EMBL" id="CM004468">
    <property type="protein sequence ID" value="OCT95173.1"/>
    <property type="molecule type" value="Genomic_DNA"/>
</dbReference>
<proteinExistence type="predicted"/>
<dbReference type="AlphaFoldDB" id="A0A974DNF9"/>
<dbReference type="Pfam" id="PF15050">
    <property type="entry name" value="SCIMP"/>
    <property type="match status" value="1"/>
</dbReference>
<gene>
    <name evidence="2" type="ORF">XELAEV_18012857mg</name>
</gene>
<feature type="transmembrane region" description="Helical" evidence="1">
    <location>
        <begin position="12"/>
        <end position="33"/>
    </location>
</feature>
<reference evidence="3" key="1">
    <citation type="journal article" date="2016" name="Nature">
        <title>Genome evolution in the allotetraploid frog Xenopus laevis.</title>
        <authorList>
            <person name="Session A.M."/>
            <person name="Uno Y."/>
            <person name="Kwon T."/>
            <person name="Chapman J.A."/>
            <person name="Toyoda A."/>
            <person name="Takahashi S."/>
            <person name="Fukui A."/>
            <person name="Hikosaka A."/>
            <person name="Suzuki A."/>
            <person name="Kondo M."/>
            <person name="van Heeringen S.J."/>
            <person name="Quigley I."/>
            <person name="Heinz S."/>
            <person name="Ogino H."/>
            <person name="Ochi H."/>
            <person name="Hellsten U."/>
            <person name="Lyons J.B."/>
            <person name="Simakov O."/>
            <person name="Putnam N."/>
            <person name="Stites J."/>
            <person name="Kuroki Y."/>
            <person name="Tanaka T."/>
            <person name="Michiue T."/>
            <person name="Watanabe M."/>
            <person name="Bogdanovic O."/>
            <person name="Lister R."/>
            <person name="Georgiou G."/>
            <person name="Paranjpe S.S."/>
            <person name="van Kruijsbergen I."/>
            <person name="Shu S."/>
            <person name="Carlson J."/>
            <person name="Kinoshita T."/>
            <person name="Ohta Y."/>
            <person name="Mawaribuchi S."/>
            <person name="Jenkins J."/>
            <person name="Grimwood J."/>
            <person name="Schmutz J."/>
            <person name="Mitros T."/>
            <person name="Mozaffari S.V."/>
            <person name="Suzuki Y."/>
            <person name="Haramoto Y."/>
            <person name="Yamamoto T.S."/>
            <person name="Takagi C."/>
            <person name="Heald R."/>
            <person name="Miller K."/>
            <person name="Haudenschild C."/>
            <person name="Kitzman J."/>
            <person name="Nakayama T."/>
            <person name="Izutsu Y."/>
            <person name="Robert J."/>
            <person name="Fortriede J."/>
            <person name="Burns K."/>
            <person name="Lotay V."/>
            <person name="Karimi K."/>
            <person name="Yasuoka Y."/>
            <person name="Dichmann D.S."/>
            <person name="Flajnik M.F."/>
            <person name="Houston D.W."/>
            <person name="Shendure J."/>
            <person name="DuPasquier L."/>
            <person name="Vize P.D."/>
            <person name="Zorn A.M."/>
            <person name="Ito M."/>
            <person name="Marcotte E.M."/>
            <person name="Wallingford J.B."/>
            <person name="Ito Y."/>
            <person name="Asashima M."/>
            <person name="Ueno N."/>
            <person name="Matsuda Y."/>
            <person name="Veenstra G.J."/>
            <person name="Fujiyama A."/>
            <person name="Harland R.M."/>
            <person name="Taira M."/>
            <person name="Rokhsar D.S."/>
        </authorList>
    </citation>
    <scope>NUCLEOTIDE SEQUENCE [LARGE SCALE GENOMIC DNA]</scope>
    <source>
        <strain evidence="3">J</strain>
    </source>
</reference>
<evidence type="ECO:0000313" key="2">
    <source>
        <dbReference type="EMBL" id="OCT95173.1"/>
    </source>
</evidence>
<dbReference type="GO" id="GO:0097197">
    <property type="term" value="C:tetraspanin-enriched microdomain"/>
    <property type="evidence" value="ECO:0007669"/>
    <property type="project" value="InterPro"/>
</dbReference>
<keyword evidence="1" id="KW-0812">Transmembrane</keyword>